<name>A0A5C6CCV9_9BACT</name>
<evidence type="ECO:0000313" key="1">
    <source>
        <dbReference type="EMBL" id="TWU21321.1"/>
    </source>
</evidence>
<sequence>MHAIEIINYRNANACGISIEQNRKEALAGQYIRRPNAEVHKRASVDDAVNSTNDFNLSTEQKENSQ</sequence>
<dbReference type="EMBL" id="SJPS01000011">
    <property type="protein sequence ID" value="TWU21321.1"/>
    <property type="molecule type" value="Genomic_DNA"/>
</dbReference>
<dbReference type="Proteomes" id="UP000318437">
    <property type="component" value="Unassembled WGS sequence"/>
</dbReference>
<keyword evidence="2" id="KW-1185">Reference proteome</keyword>
<evidence type="ECO:0000313" key="2">
    <source>
        <dbReference type="Proteomes" id="UP000318437"/>
    </source>
</evidence>
<reference evidence="1 2" key="1">
    <citation type="submission" date="2019-02" db="EMBL/GenBank/DDBJ databases">
        <title>Deep-cultivation of Planctomycetes and their phenomic and genomic characterization uncovers novel biology.</title>
        <authorList>
            <person name="Wiegand S."/>
            <person name="Jogler M."/>
            <person name="Boedeker C."/>
            <person name="Pinto D."/>
            <person name="Vollmers J."/>
            <person name="Rivas-Marin E."/>
            <person name="Kohn T."/>
            <person name="Peeters S.H."/>
            <person name="Heuer A."/>
            <person name="Rast P."/>
            <person name="Oberbeckmann S."/>
            <person name="Bunk B."/>
            <person name="Jeske O."/>
            <person name="Meyerdierks A."/>
            <person name="Storesund J.E."/>
            <person name="Kallscheuer N."/>
            <person name="Luecker S."/>
            <person name="Lage O.M."/>
            <person name="Pohl T."/>
            <person name="Merkel B.J."/>
            <person name="Hornburger P."/>
            <person name="Mueller R.-W."/>
            <person name="Bruemmer F."/>
            <person name="Labrenz M."/>
            <person name="Spormann A.M."/>
            <person name="Op Den Camp H."/>
            <person name="Overmann J."/>
            <person name="Amann R."/>
            <person name="Jetten M.S.M."/>
            <person name="Mascher T."/>
            <person name="Medema M.H."/>
            <person name="Devos D.P."/>
            <person name="Kaster A.-K."/>
            <person name="Ovreas L."/>
            <person name="Rohde M."/>
            <person name="Galperin M.Y."/>
            <person name="Jogler C."/>
        </authorList>
    </citation>
    <scope>NUCLEOTIDE SEQUENCE [LARGE SCALE GENOMIC DNA]</scope>
    <source>
        <strain evidence="1 2">Pla144</strain>
    </source>
</reference>
<comment type="caution">
    <text evidence="1">The sequence shown here is derived from an EMBL/GenBank/DDBJ whole genome shotgun (WGS) entry which is preliminary data.</text>
</comment>
<organism evidence="1 2">
    <name type="scientific">Bythopirellula polymerisocia</name>
    <dbReference type="NCBI Taxonomy" id="2528003"/>
    <lineage>
        <taxon>Bacteria</taxon>
        <taxon>Pseudomonadati</taxon>
        <taxon>Planctomycetota</taxon>
        <taxon>Planctomycetia</taxon>
        <taxon>Pirellulales</taxon>
        <taxon>Lacipirellulaceae</taxon>
        <taxon>Bythopirellula</taxon>
    </lineage>
</organism>
<proteinExistence type="predicted"/>
<gene>
    <name evidence="1" type="ORF">Pla144_47310</name>
</gene>
<accession>A0A5C6CCV9</accession>
<dbReference type="RefSeq" id="WP_146452955.1">
    <property type="nucleotide sequence ID" value="NZ_SJPS01000011.1"/>
</dbReference>
<dbReference type="AlphaFoldDB" id="A0A5C6CCV9"/>
<protein>
    <submittedName>
        <fullName evidence="1">Uncharacterized protein</fullName>
    </submittedName>
</protein>